<dbReference type="AlphaFoldDB" id="A0A0F9I343"/>
<organism evidence="1">
    <name type="scientific">marine sediment metagenome</name>
    <dbReference type="NCBI Taxonomy" id="412755"/>
    <lineage>
        <taxon>unclassified sequences</taxon>
        <taxon>metagenomes</taxon>
        <taxon>ecological metagenomes</taxon>
    </lineage>
</organism>
<evidence type="ECO:0000313" key="1">
    <source>
        <dbReference type="EMBL" id="KKL81772.1"/>
    </source>
</evidence>
<proteinExistence type="predicted"/>
<protein>
    <submittedName>
        <fullName evidence="1">Uncharacterized protein</fullName>
    </submittedName>
</protein>
<dbReference type="EMBL" id="LAZR01022470">
    <property type="protein sequence ID" value="KKL81772.1"/>
    <property type="molecule type" value="Genomic_DNA"/>
</dbReference>
<name>A0A0F9I343_9ZZZZ</name>
<reference evidence="1" key="1">
    <citation type="journal article" date="2015" name="Nature">
        <title>Complex archaea that bridge the gap between prokaryotes and eukaryotes.</title>
        <authorList>
            <person name="Spang A."/>
            <person name="Saw J.H."/>
            <person name="Jorgensen S.L."/>
            <person name="Zaremba-Niedzwiedzka K."/>
            <person name="Martijn J."/>
            <person name="Lind A.E."/>
            <person name="van Eijk R."/>
            <person name="Schleper C."/>
            <person name="Guy L."/>
            <person name="Ettema T.J."/>
        </authorList>
    </citation>
    <scope>NUCLEOTIDE SEQUENCE</scope>
</reference>
<comment type="caution">
    <text evidence="1">The sequence shown here is derived from an EMBL/GenBank/DDBJ whole genome shotgun (WGS) entry which is preliminary data.</text>
</comment>
<gene>
    <name evidence="1" type="ORF">LCGC14_1991440</name>
</gene>
<sequence length="100" mass="10344">MPDPRIFPIESANDAFATVGVVSAIALAANPARADTDFVNDSDTIIYLARGNAAVIGSGIRLNPNGGSYHIGLYNLFLGDVYAIATGANSNMTISEGTKP</sequence>
<accession>A0A0F9I343</accession>